<reference evidence="3" key="1">
    <citation type="submission" date="2018-11" db="EMBL/GenBank/DDBJ databases">
        <authorList>
            <person name="Grassa J C."/>
        </authorList>
    </citation>
    <scope>NUCLEOTIDE SEQUENCE [LARGE SCALE GENOMIC DNA]</scope>
</reference>
<evidence type="ECO:0000256" key="1">
    <source>
        <dbReference type="SAM" id="Coils"/>
    </source>
</evidence>
<dbReference type="EnsemblPlants" id="evm.model.01.2068">
    <property type="protein sequence ID" value="cds.evm.model.01.2068"/>
    <property type="gene ID" value="evm.TU.01.2068"/>
</dbReference>
<accession>A0A803NJK9</accession>
<evidence type="ECO:0000256" key="2">
    <source>
        <dbReference type="SAM" id="Phobius"/>
    </source>
</evidence>
<keyword evidence="2" id="KW-0812">Transmembrane</keyword>
<dbReference type="Proteomes" id="UP000596661">
    <property type="component" value="Chromosome 1"/>
</dbReference>
<evidence type="ECO:0000313" key="4">
    <source>
        <dbReference type="Proteomes" id="UP000596661"/>
    </source>
</evidence>
<reference evidence="3" key="2">
    <citation type="submission" date="2021-03" db="UniProtKB">
        <authorList>
            <consortium name="EnsemblPlants"/>
        </authorList>
    </citation>
    <scope>IDENTIFICATION</scope>
</reference>
<feature type="coiled-coil region" evidence="1">
    <location>
        <begin position="19"/>
        <end position="108"/>
    </location>
</feature>
<keyword evidence="2" id="KW-1133">Transmembrane helix</keyword>
<name>A0A803NJK9_CANSA</name>
<dbReference type="AlphaFoldDB" id="A0A803NJK9"/>
<protein>
    <submittedName>
        <fullName evidence="3">Uncharacterized protein</fullName>
    </submittedName>
</protein>
<keyword evidence="4" id="KW-1185">Reference proteome</keyword>
<keyword evidence="2" id="KW-0472">Membrane</keyword>
<dbReference type="Gramene" id="evm.model.01.2068">
    <property type="protein sequence ID" value="cds.evm.model.01.2068"/>
    <property type="gene ID" value="evm.TU.01.2068"/>
</dbReference>
<dbReference type="EMBL" id="UZAU01000056">
    <property type="status" value="NOT_ANNOTATED_CDS"/>
    <property type="molecule type" value="Genomic_DNA"/>
</dbReference>
<keyword evidence="1" id="KW-0175">Coiled coil</keyword>
<organism evidence="3 4">
    <name type="scientific">Cannabis sativa</name>
    <name type="common">Hemp</name>
    <name type="synonym">Marijuana</name>
    <dbReference type="NCBI Taxonomy" id="3483"/>
    <lineage>
        <taxon>Eukaryota</taxon>
        <taxon>Viridiplantae</taxon>
        <taxon>Streptophyta</taxon>
        <taxon>Embryophyta</taxon>
        <taxon>Tracheophyta</taxon>
        <taxon>Spermatophyta</taxon>
        <taxon>Magnoliopsida</taxon>
        <taxon>eudicotyledons</taxon>
        <taxon>Gunneridae</taxon>
        <taxon>Pentapetalae</taxon>
        <taxon>rosids</taxon>
        <taxon>fabids</taxon>
        <taxon>Rosales</taxon>
        <taxon>Cannabaceae</taxon>
        <taxon>Cannabis</taxon>
    </lineage>
</organism>
<proteinExistence type="predicted"/>
<evidence type="ECO:0000313" key="3">
    <source>
        <dbReference type="EnsemblPlants" id="cds.evm.model.01.2068"/>
    </source>
</evidence>
<feature type="transmembrane region" description="Helical" evidence="2">
    <location>
        <begin position="190"/>
        <end position="211"/>
    </location>
</feature>
<sequence>MAYAYSRAKSTTAKNLATTNILQREVDAVEEEVQDVRKELQEVNKKLLTANSPVEDLTKEIQEMPSTEQLEANNDALSREVIELKDKRENLRTLLSKLEGDVQTKQTRRKSSRRWWRAWKRLPLRSSMNLGRLITHEILITLEIPKGCILITVRVRQPKKNPRHSTVPTDQSTETLAAQNVEPQTPRPNWYVFIVVQLGFLYWLWVTFELLSSLPVYSTKKFGKACPLAAVWG</sequence>